<feature type="transmembrane region" description="Helical" evidence="6">
    <location>
        <begin position="12"/>
        <end position="34"/>
    </location>
</feature>
<comment type="caution">
    <text evidence="7">The sequence shown here is derived from an EMBL/GenBank/DDBJ whole genome shotgun (WGS) entry which is preliminary data.</text>
</comment>
<name>A0A9D1V421_9FIRM</name>
<feature type="transmembrane region" description="Helical" evidence="6">
    <location>
        <begin position="94"/>
        <end position="115"/>
    </location>
</feature>
<evidence type="ECO:0000256" key="5">
    <source>
        <dbReference type="ARBA" id="ARBA00023136"/>
    </source>
</evidence>
<keyword evidence="2" id="KW-1003">Cell membrane</keyword>
<evidence type="ECO:0000256" key="2">
    <source>
        <dbReference type="ARBA" id="ARBA00022475"/>
    </source>
</evidence>
<evidence type="ECO:0000313" key="7">
    <source>
        <dbReference type="EMBL" id="HIX05686.1"/>
    </source>
</evidence>
<feature type="transmembrane region" description="Helical" evidence="6">
    <location>
        <begin position="200"/>
        <end position="224"/>
    </location>
</feature>
<feature type="transmembrane region" description="Helical" evidence="6">
    <location>
        <begin position="153"/>
        <end position="170"/>
    </location>
</feature>
<proteinExistence type="predicted"/>
<dbReference type="InterPro" id="IPR001851">
    <property type="entry name" value="ABC_transp_permease"/>
</dbReference>
<keyword evidence="4 6" id="KW-1133">Transmembrane helix</keyword>
<evidence type="ECO:0000313" key="8">
    <source>
        <dbReference type="Proteomes" id="UP000824193"/>
    </source>
</evidence>
<evidence type="ECO:0000256" key="1">
    <source>
        <dbReference type="ARBA" id="ARBA00004651"/>
    </source>
</evidence>
<evidence type="ECO:0000256" key="3">
    <source>
        <dbReference type="ARBA" id="ARBA00022692"/>
    </source>
</evidence>
<evidence type="ECO:0000256" key="4">
    <source>
        <dbReference type="ARBA" id="ARBA00022989"/>
    </source>
</evidence>
<dbReference type="Proteomes" id="UP000824193">
    <property type="component" value="Unassembled WGS sequence"/>
</dbReference>
<dbReference type="CDD" id="cd06580">
    <property type="entry name" value="TM_PBP1_transp_TpRbsC_like"/>
    <property type="match status" value="1"/>
</dbReference>
<evidence type="ECO:0000256" key="6">
    <source>
        <dbReference type="SAM" id="Phobius"/>
    </source>
</evidence>
<reference evidence="7" key="2">
    <citation type="submission" date="2021-04" db="EMBL/GenBank/DDBJ databases">
        <authorList>
            <person name="Gilroy R."/>
        </authorList>
    </citation>
    <scope>NUCLEOTIDE SEQUENCE</scope>
    <source>
        <strain evidence="7">2239</strain>
    </source>
</reference>
<reference evidence="7" key="1">
    <citation type="journal article" date="2021" name="PeerJ">
        <title>Extensive microbial diversity within the chicken gut microbiome revealed by metagenomics and culture.</title>
        <authorList>
            <person name="Gilroy R."/>
            <person name="Ravi A."/>
            <person name="Getino M."/>
            <person name="Pursley I."/>
            <person name="Horton D.L."/>
            <person name="Alikhan N.F."/>
            <person name="Baker D."/>
            <person name="Gharbi K."/>
            <person name="Hall N."/>
            <person name="Watson M."/>
            <person name="Adriaenssens E.M."/>
            <person name="Foster-Nyarko E."/>
            <person name="Jarju S."/>
            <person name="Secka A."/>
            <person name="Antonio M."/>
            <person name="Oren A."/>
            <person name="Chaudhuri R.R."/>
            <person name="La Ragione R."/>
            <person name="Hildebrand F."/>
            <person name="Pallen M.J."/>
        </authorList>
    </citation>
    <scope>NUCLEOTIDE SEQUENCE</scope>
    <source>
        <strain evidence="7">2239</strain>
    </source>
</reference>
<feature type="transmembrane region" description="Helical" evidence="6">
    <location>
        <begin position="41"/>
        <end position="60"/>
    </location>
</feature>
<dbReference type="EMBL" id="DXFW01000019">
    <property type="protein sequence ID" value="HIX05686.1"/>
    <property type="molecule type" value="Genomic_DNA"/>
</dbReference>
<feature type="transmembrane region" description="Helical" evidence="6">
    <location>
        <begin position="280"/>
        <end position="298"/>
    </location>
</feature>
<dbReference type="Pfam" id="PF02653">
    <property type="entry name" value="BPD_transp_2"/>
    <property type="match status" value="1"/>
</dbReference>
<dbReference type="AlphaFoldDB" id="A0A9D1V421"/>
<dbReference type="PANTHER" id="PTHR43370">
    <property type="entry name" value="SUGAR ABC TRANSPORTER INTEGRAL MEMBRANE PROTEIN-RELATED"/>
    <property type="match status" value="1"/>
</dbReference>
<gene>
    <name evidence="7" type="ORF">H9865_06250</name>
</gene>
<dbReference type="GO" id="GO:0022857">
    <property type="term" value="F:transmembrane transporter activity"/>
    <property type="evidence" value="ECO:0007669"/>
    <property type="project" value="InterPro"/>
</dbReference>
<feature type="transmembrane region" description="Helical" evidence="6">
    <location>
        <begin position="66"/>
        <end position="87"/>
    </location>
</feature>
<keyword evidence="3 6" id="KW-0812">Transmembrane</keyword>
<keyword evidence="5 6" id="KW-0472">Membrane</keyword>
<accession>A0A9D1V421</accession>
<organism evidence="7 8">
    <name type="scientific">Candidatus Allofournierella pullicola</name>
    <dbReference type="NCBI Taxonomy" id="2838596"/>
    <lineage>
        <taxon>Bacteria</taxon>
        <taxon>Bacillati</taxon>
        <taxon>Bacillota</taxon>
        <taxon>Clostridia</taxon>
        <taxon>Eubacteriales</taxon>
        <taxon>Oscillospiraceae</taxon>
        <taxon>Allofournierella</taxon>
    </lineage>
</organism>
<dbReference type="GO" id="GO:0005886">
    <property type="term" value="C:plasma membrane"/>
    <property type="evidence" value="ECO:0007669"/>
    <property type="project" value="UniProtKB-SubCell"/>
</dbReference>
<dbReference type="PANTHER" id="PTHR43370:SF1">
    <property type="entry name" value="GUANOSINE ABC TRANSPORTER PERMEASE PROTEIN NUPQ"/>
    <property type="match status" value="1"/>
</dbReference>
<sequence length="308" mass="32268">MDIASLIFSPTFLATIIRMTTPLLYASLAGIVVAQVGMMNLAIESTMLTAALMGVLFSAWTHSAWLGLLIAVAIGVLMSFVIAYAALVLKADMFMNGVAFNLMMAGGTTFILYVVTGSKGMSSGVMSLTLPTVDIPLLRDIPVLGEVLSGHNVLTYIAVLMAVLMHVFLFKTKLGLRLRMVGQNDSAAESVGINSVRIKILAMCIAGVMAALGGCFMSMGYVSWFQTNMTAGRGFIGMASAALGGNHPLGGALASLLFGTADAVANTASTLNIPSELVRMLPYLVTMIGLVAAAKSAGKMKRKKVDKP</sequence>
<protein>
    <submittedName>
        <fullName evidence="7">ABC transporter permease</fullName>
    </submittedName>
</protein>
<comment type="subcellular location">
    <subcellularLocation>
        <location evidence="1">Cell membrane</location>
        <topology evidence="1">Multi-pass membrane protein</topology>
    </subcellularLocation>
</comment>